<keyword evidence="3" id="KW-1185">Reference proteome</keyword>
<dbReference type="PANTHER" id="PTHR35567">
    <property type="entry name" value="MALATE DEHYDROGENASE (AFU_ORTHOLOGUE AFUA_2G13800)"/>
    <property type="match status" value="1"/>
</dbReference>
<reference evidence="2 3" key="1">
    <citation type="submission" date="2008-03" db="EMBL/GenBank/DDBJ databases">
        <title>Complete sequence of Leptothrix cholodnii SP-6.</title>
        <authorList>
            <consortium name="US DOE Joint Genome Institute"/>
            <person name="Copeland A."/>
            <person name="Lucas S."/>
            <person name="Lapidus A."/>
            <person name="Glavina del Rio T."/>
            <person name="Dalin E."/>
            <person name="Tice H."/>
            <person name="Bruce D."/>
            <person name="Goodwin L."/>
            <person name="Pitluck S."/>
            <person name="Chertkov O."/>
            <person name="Brettin T."/>
            <person name="Detter J.C."/>
            <person name="Han C."/>
            <person name="Kuske C.R."/>
            <person name="Schmutz J."/>
            <person name="Larimer F."/>
            <person name="Land M."/>
            <person name="Hauser L."/>
            <person name="Kyrpides N."/>
            <person name="Lykidis A."/>
            <person name="Emerson D."/>
            <person name="Richardson P."/>
        </authorList>
    </citation>
    <scope>NUCLEOTIDE SEQUENCE [LARGE SCALE GENOMIC DNA]</scope>
    <source>
        <strain evidence="3">ATCC 51168 / LMG 8142 / SP-6</strain>
    </source>
</reference>
<proteinExistence type="predicted"/>
<feature type="chain" id="PRO_5002772815" description="DUF3455 domain-containing protein" evidence="1">
    <location>
        <begin position="21"/>
        <end position="194"/>
    </location>
</feature>
<sequence precursor="true">MTQPSNFRPLSILIATAAAATLSACGSMNPMPSMKPMASTFSQDSLPDTIKVPAGHKVAMETVGAGDITYECREKADAAGQTAWVFVGPDAKLMDRSGKQVGRYFGPPATWESMDGSKVTATQLAVAPAGAGNLPLQLVKANPAMGMGAMNGVTHIQRVALKGGVAPASACTMANKGEKQTVRYQADYIFWTAM</sequence>
<evidence type="ECO:0000313" key="2">
    <source>
        <dbReference type="EMBL" id="ACB33540.1"/>
    </source>
</evidence>
<protein>
    <recommendedName>
        <fullName evidence="4">DUF3455 domain-containing protein</fullName>
    </recommendedName>
</protein>
<name>B1Y5F2_LEPCP</name>
<dbReference type="KEGG" id="lch:Lcho_1271"/>
<dbReference type="Pfam" id="PF11937">
    <property type="entry name" value="DUF3455"/>
    <property type="match status" value="1"/>
</dbReference>
<evidence type="ECO:0000313" key="3">
    <source>
        <dbReference type="Proteomes" id="UP000001693"/>
    </source>
</evidence>
<dbReference type="RefSeq" id="WP_012346302.1">
    <property type="nucleotide sequence ID" value="NC_010524.1"/>
</dbReference>
<dbReference type="Proteomes" id="UP000001693">
    <property type="component" value="Chromosome"/>
</dbReference>
<dbReference type="eggNOG" id="ENOG50330AH">
    <property type="taxonomic scope" value="Bacteria"/>
</dbReference>
<gene>
    <name evidence="2" type="ordered locus">Lcho_1271</name>
</gene>
<dbReference type="HOGENOM" id="CLU_101709_0_0_4"/>
<dbReference type="PANTHER" id="PTHR35567:SF1">
    <property type="entry name" value="CONSERVED FUNGAL PROTEIN (AFU_ORTHOLOGUE AFUA_1G14230)"/>
    <property type="match status" value="1"/>
</dbReference>
<feature type="signal peptide" evidence="1">
    <location>
        <begin position="1"/>
        <end position="20"/>
    </location>
</feature>
<dbReference type="STRING" id="395495.Lcho_1271"/>
<evidence type="ECO:0008006" key="4">
    <source>
        <dbReference type="Google" id="ProtNLM"/>
    </source>
</evidence>
<dbReference type="OrthoDB" id="193535at2"/>
<dbReference type="AlphaFoldDB" id="B1Y5F2"/>
<organism evidence="2 3">
    <name type="scientific">Leptothrix cholodnii (strain ATCC 51168 / LMG 8142 / SP-6)</name>
    <name type="common">Leptothrix discophora (strain SP-6)</name>
    <dbReference type="NCBI Taxonomy" id="395495"/>
    <lineage>
        <taxon>Bacteria</taxon>
        <taxon>Pseudomonadati</taxon>
        <taxon>Pseudomonadota</taxon>
        <taxon>Betaproteobacteria</taxon>
        <taxon>Burkholderiales</taxon>
        <taxon>Sphaerotilaceae</taxon>
        <taxon>Leptothrix</taxon>
    </lineage>
</organism>
<evidence type="ECO:0000256" key="1">
    <source>
        <dbReference type="SAM" id="SignalP"/>
    </source>
</evidence>
<keyword evidence="1" id="KW-0732">Signal</keyword>
<accession>B1Y5F2</accession>
<dbReference type="InterPro" id="IPR021851">
    <property type="entry name" value="DUF3455"/>
</dbReference>
<dbReference type="EMBL" id="CP001013">
    <property type="protein sequence ID" value="ACB33540.1"/>
    <property type="molecule type" value="Genomic_DNA"/>
</dbReference>